<proteinExistence type="predicted"/>
<sequence length="365" mass="40768">MRKLKLLLCCVLLLAGCEEVLFDNPSSKKTNREVYDDFFYTFGRVYANFRVRDIDWYKTVKSKYEGRVNEEMSRKALFNLCGEILVNEVKDGHVSLTGNNLFVNAGENNWSEDNTLFLDYYFNGEREIYQMQDLYGSDNLQYFTYGFIGDNHDIGYIDTHTFGGFQDGVSNKEYDGMVQEILGSFKDTKGVVIDARSQGGGSSELGGVLASPFLQEDVQVFKKNTRCGEGIFDLKPSRDKLIYKGSNGEYSRPVVVLIGSGNGSAGEHFAEGIGYGKYVTTMGDTTMGIFSGINILQMKNGWIMSIPVEEVLKMDGSSLEGVGVIPEVLITPSDMEAFNQSQTVESGVVDYPLLRAVEYIENQNN</sequence>
<dbReference type="EMBL" id="CP081303">
    <property type="protein sequence ID" value="QZE12939.1"/>
    <property type="molecule type" value="Genomic_DNA"/>
</dbReference>
<protein>
    <submittedName>
        <fullName evidence="1">Uncharacterized protein</fullName>
    </submittedName>
</protein>
<evidence type="ECO:0000313" key="1">
    <source>
        <dbReference type="EMBL" id="QZE12939.1"/>
    </source>
</evidence>
<dbReference type="Proteomes" id="UP000826212">
    <property type="component" value="Chromosome"/>
</dbReference>
<organism evidence="1 2">
    <name type="scientific">Halosquirtibacter laminarini</name>
    <dbReference type="NCBI Taxonomy" id="3374600"/>
    <lineage>
        <taxon>Bacteria</taxon>
        <taxon>Pseudomonadati</taxon>
        <taxon>Bacteroidota</taxon>
        <taxon>Bacteroidia</taxon>
        <taxon>Marinilabiliales</taxon>
        <taxon>Prolixibacteraceae</taxon>
        <taxon>Halosquirtibacter</taxon>
    </lineage>
</organism>
<evidence type="ECO:0000313" key="2">
    <source>
        <dbReference type="Proteomes" id="UP000826212"/>
    </source>
</evidence>
<gene>
    <name evidence="1" type="ORF">K4L44_10095</name>
</gene>
<accession>A0AC61NQT6</accession>
<keyword evidence="2" id="KW-1185">Reference proteome</keyword>
<name>A0AC61NQT6_9BACT</name>
<reference evidence="1" key="1">
    <citation type="submission" date="2021-08" db="EMBL/GenBank/DDBJ databases">
        <title>Novel anaerobic bacterium isolated from sea squirt in East Sea, Republic of Korea.</title>
        <authorList>
            <person name="Nguyen T.H."/>
            <person name="Li Z."/>
            <person name="Lee Y.-J."/>
            <person name="Ko J."/>
            <person name="Kim S.-G."/>
        </authorList>
    </citation>
    <scope>NUCLEOTIDE SEQUENCE</scope>
    <source>
        <strain evidence="1">KCTC 25031</strain>
    </source>
</reference>